<dbReference type="InterPro" id="IPR012337">
    <property type="entry name" value="RNaseH-like_sf"/>
</dbReference>
<gene>
    <name evidence="10" type="ORF">RRG08_003327</name>
</gene>
<evidence type="ECO:0000313" key="11">
    <source>
        <dbReference type="Proteomes" id="UP001283361"/>
    </source>
</evidence>
<keyword evidence="11" id="KW-1185">Reference proteome</keyword>
<dbReference type="GO" id="GO:0006260">
    <property type="term" value="P:DNA replication"/>
    <property type="evidence" value="ECO:0007669"/>
    <property type="project" value="UniProtKB-KW"/>
</dbReference>
<dbReference type="PANTHER" id="PTHR31511:SF12">
    <property type="entry name" value="RHO TERMINATION FACTOR N-TERMINAL DOMAIN-CONTAINING PROTEIN"/>
    <property type="match status" value="1"/>
</dbReference>
<evidence type="ECO:0000313" key="10">
    <source>
        <dbReference type="EMBL" id="KAK3764771.1"/>
    </source>
</evidence>
<dbReference type="Gene3D" id="3.90.1600.10">
    <property type="entry name" value="Palm domain of DNA polymerase"/>
    <property type="match status" value="1"/>
</dbReference>
<evidence type="ECO:0000259" key="9">
    <source>
        <dbReference type="Pfam" id="PF03175"/>
    </source>
</evidence>
<proteinExistence type="inferred from homology"/>
<evidence type="ECO:0000256" key="2">
    <source>
        <dbReference type="ARBA" id="ARBA00012417"/>
    </source>
</evidence>
<evidence type="ECO:0000256" key="3">
    <source>
        <dbReference type="ARBA" id="ARBA00022679"/>
    </source>
</evidence>
<keyword evidence="5" id="KW-0235">DNA replication</keyword>
<dbReference type="PANTHER" id="PTHR31511">
    <property type="entry name" value="PROTEIN CBG23764"/>
    <property type="match status" value="1"/>
</dbReference>
<dbReference type="InterPro" id="IPR023211">
    <property type="entry name" value="DNA_pol_palm_dom_sf"/>
</dbReference>
<dbReference type="EMBL" id="JAWDGP010004400">
    <property type="protein sequence ID" value="KAK3764771.1"/>
    <property type="molecule type" value="Genomic_DNA"/>
</dbReference>
<dbReference type="EC" id="2.7.7.7" evidence="2"/>
<evidence type="ECO:0000256" key="6">
    <source>
        <dbReference type="ARBA" id="ARBA00022932"/>
    </source>
</evidence>
<dbReference type="Proteomes" id="UP001283361">
    <property type="component" value="Unassembled WGS sequence"/>
</dbReference>
<comment type="catalytic activity">
    <reaction evidence="8">
        <text>DNA(n) + a 2'-deoxyribonucleoside 5'-triphosphate = DNA(n+1) + diphosphate</text>
        <dbReference type="Rhea" id="RHEA:22508"/>
        <dbReference type="Rhea" id="RHEA-COMP:17339"/>
        <dbReference type="Rhea" id="RHEA-COMP:17340"/>
        <dbReference type="ChEBI" id="CHEBI:33019"/>
        <dbReference type="ChEBI" id="CHEBI:61560"/>
        <dbReference type="ChEBI" id="CHEBI:173112"/>
        <dbReference type="EC" id="2.7.7.7"/>
    </reaction>
</comment>
<evidence type="ECO:0000256" key="1">
    <source>
        <dbReference type="ARBA" id="ARBA00005755"/>
    </source>
</evidence>
<dbReference type="InterPro" id="IPR044925">
    <property type="entry name" value="His-Me_finger_sf"/>
</dbReference>
<comment type="caution">
    <text evidence="10">The sequence shown here is derived from an EMBL/GenBank/DDBJ whole genome shotgun (WGS) entry which is preliminary data.</text>
</comment>
<evidence type="ECO:0000256" key="7">
    <source>
        <dbReference type="ARBA" id="ARBA00023125"/>
    </source>
</evidence>
<keyword evidence="3" id="KW-0808">Transferase</keyword>
<evidence type="ECO:0000256" key="5">
    <source>
        <dbReference type="ARBA" id="ARBA00022705"/>
    </source>
</evidence>
<protein>
    <recommendedName>
        <fullName evidence="2">DNA-directed DNA polymerase</fullName>
        <ecNumber evidence="2">2.7.7.7</ecNumber>
    </recommendedName>
</protein>
<comment type="similarity">
    <text evidence="1">Belongs to the DNA polymerase type-B family.</text>
</comment>
<dbReference type="SUPFAM" id="SSF53098">
    <property type="entry name" value="Ribonuclease H-like"/>
    <property type="match status" value="1"/>
</dbReference>
<sequence length="1473" mass="168238">MDKYIEQILAEMPDSTLHDVVKNILDEPIPEAVKRRLLRPLQPRKYRPIPPPRRAKERKRKAIEEEFDPIPRHKVLKSVKDYQDELLGLFEENEPEELTFRQTPWALGNFLRRWQIDICKKLEEELEALGGGLKFQLALKVDLVKVNPDGSEEYTDPILRDKQEAVLQKSGIKAALQQAFPRLLETLEKWTQRGSGWAVVQVHTLWLDIARYQPLRSGSYIPLPPALKNKKAVVNVKNMDDNCLRWALRSALFQAADHPDRPTKYPTADGLDFTGIDAPMPISQIASVERQNYLAINVFGWDKGVIVHHSKLREQKHFCERCLHGYIRENLLEAHRPECKGIGQTAVRVEMPQEGKLTFQNHHKQLPAPYVIYADFEALTTKVEGPELDPKKSNTQRTQHHETCSYCYVKVRCDGKTEAPVEYRGPNAAEHLLRALQEEDRVIQKVLANPQAMRMTSADWESHRTASRCHVCDGLLKGDSVRDHCHITGKYRGAAHSACKLKLRLSPKTTTIPVVFHNLRGYDSHLLMQAISKVEGRISCIPNNTEKYISFSLGQLRFIDSAQFLLAPLDKLVAANKPEAFQITTHYEPDHQKRGLLMRKGVYPYEYMDSWERFEETQLPPAHSFYSKLTDENISDSDYEHAQRVWETCGCQTLGNYTDLYCRTDVLLLADVFENFRKTSQKQYRLDPEHYYTSPGLSWDALLKKTGVELELLTDYDQHLFIEKGMRGGISMVSKRHARANNPAVEGYDSEKPNSHILYLDANNLYGWAMSQPLPTGGFRWVEDCDGLAGTIKDQPADGPEGFILEVELEYPRELHDEHNAYPLAPELIVVQKDWMSEYQHGLLGVASAEVEELAPNLRDKNHYVLHYRNLQLYLELGMKLKKIHRALCFEQSPWMEPYIRMNTELQKQATSAFEKDLYKLMNSSVFGKTMENLRKRVNVKLVRSHEEDKLRRLIASPSFARAHIFDDGLAAVEVHKSRLVLNRPVYVGMSILDLSKTLMYDFYYGQLKNQYGERCQLLYTDTDSLLLEIQTEDVYRDMVAHAGLYDTSDYPREHPLHSVENKKVLGKMTDECAGRPIAEYVGLRPKMYSILEANGNNTKKAKGVKKYVVKKHIRHKQYREALFEKTTFHHGMNVLRSERHHIYGQRLHKFSVRRHNQKLLTDKPPTRSLTWGVKIIKHRLAGLGHGAPEPVNLEGPHRVSGATPPTLEFAGLVKIANTNPRRELLLLKTDRAAGNRRRGLSTYRLCPNGLRRALTGQPGDLSIQSRDNRRQPLHPLCGSPTNKQPHLLGVLVAEEPLRQSSVPPLHDSLVPVATDPAAPGLDVVLSKELANWPHKLASRVHLQQLGPLQRPPFVNARQGIGDLCCALASQRLGLLVPRGNVDYGQGVLIISPSHAVVRKEKEVSLMDLVWHPDIKFRSRYAPRRRQVDLPDGLFLQSVLSRIERGPRCRRQLLDGGDSFPVAPGAVVNPRQV</sequence>
<dbReference type="Pfam" id="PF03175">
    <property type="entry name" value="DNA_pol_B_2"/>
    <property type="match status" value="1"/>
</dbReference>
<evidence type="ECO:0000256" key="4">
    <source>
        <dbReference type="ARBA" id="ARBA00022695"/>
    </source>
</evidence>
<feature type="domain" description="DNA-directed DNA polymerase family B mitochondria/virus" evidence="9">
    <location>
        <begin position="514"/>
        <end position="955"/>
    </location>
</feature>
<dbReference type="InterPro" id="IPR043502">
    <property type="entry name" value="DNA/RNA_pol_sf"/>
</dbReference>
<name>A0AAE0ZA04_9GAST</name>
<keyword evidence="6" id="KW-0239">DNA-directed DNA polymerase</keyword>
<evidence type="ECO:0000256" key="8">
    <source>
        <dbReference type="ARBA" id="ARBA00049244"/>
    </source>
</evidence>
<dbReference type="GO" id="GO:0003887">
    <property type="term" value="F:DNA-directed DNA polymerase activity"/>
    <property type="evidence" value="ECO:0007669"/>
    <property type="project" value="UniProtKB-KW"/>
</dbReference>
<accession>A0AAE0ZA04</accession>
<keyword evidence="4" id="KW-0548">Nucleotidyltransferase</keyword>
<dbReference type="GO" id="GO:0003677">
    <property type="term" value="F:DNA binding"/>
    <property type="evidence" value="ECO:0007669"/>
    <property type="project" value="UniProtKB-KW"/>
</dbReference>
<dbReference type="SUPFAM" id="SSF56672">
    <property type="entry name" value="DNA/RNA polymerases"/>
    <property type="match status" value="1"/>
</dbReference>
<keyword evidence="7" id="KW-0238">DNA-binding</keyword>
<organism evidence="10 11">
    <name type="scientific">Elysia crispata</name>
    <name type="common">lettuce slug</name>
    <dbReference type="NCBI Taxonomy" id="231223"/>
    <lineage>
        <taxon>Eukaryota</taxon>
        <taxon>Metazoa</taxon>
        <taxon>Spiralia</taxon>
        <taxon>Lophotrochozoa</taxon>
        <taxon>Mollusca</taxon>
        <taxon>Gastropoda</taxon>
        <taxon>Heterobranchia</taxon>
        <taxon>Euthyneura</taxon>
        <taxon>Panpulmonata</taxon>
        <taxon>Sacoglossa</taxon>
        <taxon>Placobranchoidea</taxon>
        <taxon>Plakobranchidae</taxon>
        <taxon>Elysia</taxon>
    </lineage>
</organism>
<dbReference type="InterPro" id="IPR004868">
    <property type="entry name" value="DNA-dir_DNA_pol_B_mt/vir"/>
</dbReference>
<reference evidence="10" key="1">
    <citation type="journal article" date="2023" name="G3 (Bethesda)">
        <title>A reference genome for the long-term kleptoplast-retaining sea slug Elysia crispata morphotype clarki.</title>
        <authorList>
            <person name="Eastman K.E."/>
            <person name="Pendleton A.L."/>
            <person name="Shaikh M.A."/>
            <person name="Suttiyut T."/>
            <person name="Ogas R."/>
            <person name="Tomko P."/>
            <person name="Gavelis G."/>
            <person name="Widhalm J.R."/>
            <person name="Wisecaver J.H."/>
        </authorList>
    </citation>
    <scope>NUCLEOTIDE SEQUENCE</scope>
    <source>
        <strain evidence="10">ECLA1</strain>
    </source>
</reference>
<dbReference type="SUPFAM" id="SSF54060">
    <property type="entry name" value="His-Me finger endonucleases"/>
    <property type="match status" value="1"/>
</dbReference>
<dbReference type="GO" id="GO:0000166">
    <property type="term" value="F:nucleotide binding"/>
    <property type="evidence" value="ECO:0007669"/>
    <property type="project" value="InterPro"/>
</dbReference>